<dbReference type="PROSITE" id="PS50893">
    <property type="entry name" value="ABC_TRANSPORTER_2"/>
    <property type="match status" value="2"/>
</dbReference>
<feature type="domain" description="ABC transporter" evidence="5">
    <location>
        <begin position="276"/>
        <end position="504"/>
    </location>
</feature>
<evidence type="ECO:0000313" key="6">
    <source>
        <dbReference type="EMBL" id="AKK02792.1"/>
    </source>
</evidence>
<keyword evidence="2" id="KW-0813">Transport</keyword>
<evidence type="ECO:0000256" key="2">
    <source>
        <dbReference type="ARBA" id="ARBA00022448"/>
    </source>
</evidence>
<dbReference type="InterPro" id="IPR050095">
    <property type="entry name" value="ECF_ABC_transporter_ATP-bd"/>
</dbReference>
<evidence type="ECO:0000313" key="7">
    <source>
        <dbReference type="Proteomes" id="UP000035368"/>
    </source>
</evidence>
<feature type="domain" description="ABC transporter" evidence="5">
    <location>
        <begin position="10"/>
        <end position="246"/>
    </location>
</feature>
<comment type="similarity">
    <text evidence="1">Belongs to the ABC transporter superfamily.</text>
</comment>
<dbReference type="KEGG" id="cei:CEPID_04610"/>
<sequence length="505" mass="54178">MALSSKTPAIHARDFSWRHAGRKKATLTGLNFDIVAGERVLILGASGSGKSTLLAAIAGVLGGPDDGEFHGTLEVAGIDARDTQRLRGRVGMLLQDPDSQVIASKVGDDVAFGCENLGMERSEIWRRVTEALALVGLDLPLDHPTSALSGGQKQRLALAGIIAMGADIIVLDEPTANIDPVGIPQLVAAVSQLTGATVIVVEHRVETWKDLVDRAIVLGSDGTVHTDGPVEQVLWHEATNLAHQGIWVPESYLPPESRLQHVAKLQRPPSNGEAAVQAQGLQIGWDAQHPVGGERDLRIPLGQSTVITGRNGAGKSTLALTLAGLLPPLSGDVSVHPEIAAGIGQRPHAWSARQLSARIGFVFQDPEHQFLTNSVREELLIAPAIVAQHAGPKLGRLRSWRRAVTNEMESRADQLLADLRLEHLAAASPFSLSGGQKRRLSVATALMLEPEIVFLDEPTFGQDRRTFLEIIRLLTKLRDSGRTMVSITHDPLVVELLADNHLEVA</sequence>
<proteinExistence type="inferred from homology"/>
<dbReference type="CDD" id="cd03225">
    <property type="entry name" value="ABC_cobalt_CbiO_domain1"/>
    <property type="match status" value="2"/>
</dbReference>
<keyword evidence="3" id="KW-0547">Nucleotide-binding</keyword>
<dbReference type="SMART" id="SM00382">
    <property type="entry name" value="AAA"/>
    <property type="match status" value="2"/>
</dbReference>
<keyword evidence="7" id="KW-1185">Reference proteome</keyword>
<dbReference type="InterPro" id="IPR015856">
    <property type="entry name" value="ABC_transpr_CbiO/EcfA_su"/>
</dbReference>
<dbReference type="InterPro" id="IPR017871">
    <property type="entry name" value="ABC_transporter-like_CS"/>
</dbReference>
<dbReference type="RefSeq" id="WP_236684295.1">
    <property type="nucleotide sequence ID" value="NZ_CP011541.1"/>
</dbReference>
<dbReference type="PANTHER" id="PTHR43553">
    <property type="entry name" value="HEAVY METAL TRANSPORTER"/>
    <property type="match status" value="1"/>
</dbReference>
<gene>
    <name evidence="6" type="ORF">CEPID_04610</name>
</gene>
<dbReference type="GO" id="GO:0042626">
    <property type="term" value="F:ATPase-coupled transmembrane transporter activity"/>
    <property type="evidence" value="ECO:0007669"/>
    <property type="project" value="TreeGrafter"/>
</dbReference>
<protein>
    <submittedName>
        <fullName evidence="6">ABC transporter, ATP-binding protein</fullName>
        <ecNumber evidence="6">3.6.3.-</ecNumber>
    </submittedName>
</protein>
<dbReference type="PANTHER" id="PTHR43553:SF24">
    <property type="entry name" value="ENERGY-COUPLING FACTOR TRANSPORTER ATP-BINDING PROTEIN ECFA1"/>
    <property type="match status" value="1"/>
</dbReference>
<organism evidence="6 7">
    <name type="scientific">Corynebacterium epidermidicanis</name>
    <dbReference type="NCBI Taxonomy" id="1050174"/>
    <lineage>
        <taxon>Bacteria</taxon>
        <taxon>Bacillati</taxon>
        <taxon>Actinomycetota</taxon>
        <taxon>Actinomycetes</taxon>
        <taxon>Mycobacteriales</taxon>
        <taxon>Corynebacteriaceae</taxon>
        <taxon>Corynebacterium</taxon>
    </lineage>
</organism>
<dbReference type="InterPro" id="IPR003593">
    <property type="entry name" value="AAA+_ATPase"/>
</dbReference>
<dbReference type="PROSITE" id="PS00211">
    <property type="entry name" value="ABC_TRANSPORTER_1"/>
    <property type="match status" value="2"/>
</dbReference>
<dbReference type="AlphaFoldDB" id="A0A0G3GVC3"/>
<dbReference type="PATRIC" id="fig|1050174.4.peg.932"/>
<evidence type="ECO:0000256" key="4">
    <source>
        <dbReference type="ARBA" id="ARBA00022840"/>
    </source>
</evidence>
<dbReference type="InterPro" id="IPR003439">
    <property type="entry name" value="ABC_transporter-like_ATP-bd"/>
</dbReference>
<dbReference type="EMBL" id="CP011541">
    <property type="protein sequence ID" value="AKK02792.1"/>
    <property type="molecule type" value="Genomic_DNA"/>
</dbReference>
<dbReference type="EC" id="3.6.3.-" evidence="6"/>
<dbReference type="GO" id="GO:0005524">
    <property type="term" value="F:ATP binding"/>
    <property type="evidence" value="ECO:0007669"/>
    <property type="project" value="UniProtKB-KW"/>
</dbReference>
<evidence type="ECO:0000259" key="5">
    <source>
        <dbReference type="PROSITE" id="PS50893"/>
    </source>
</evidence>
<keyword evidence="6" id="KW-0378">Hydrolase</keyword>
<dbReference type="Gene3D" id="3.40.50.300">
    <property type="entry name" value="P-loop containing nucleotide triphosphate hydrolases"/>
    <property type="match status" value="2"/>
</dbReference>
<keyword evidence="4 6" id="KW-0067">ATP-binding</keyword>
<accession>A0A0G3GVC3</accession>
<dbReference type="STRING" id="1050174.CEPID_04610"/>
<dbReference type="GO" id="GO:0016887">
    <property type="term" value="F:ATP hydrolysis activity"/>
    <property type="evidence" value="ECO:0007669"/>
    <property type="project" value="InterPro"/>
</dbReference>
<evidence type="ECO:0000256" key="1">
    <source>
        <dbReference type="ARBA" id="ARBA00005417"/>
    </source>
</evidence>
<dbReference type="Pfam" id="PF00005">
    <property type="entry name" value="ABC_tran"/>
    <property type="match status" value="2"/>
</dbReference>
<dbReference type="SUPFAM" id="SSF52540">
    <property type="entry name" value="P-loop containing nucleoside triphosphate hydrolases"/>
    <property type="match status" value="2"/>
</dbReference>
<dbReference type="GO" id="GO:0043190">
    <property type="term" value="C:ATP-binding cassette (ABC) transporter complex"/>
    <property type="evidence" value="ECO:0007669"/>
    <property type="project" value="TreeGrafter"/>
</dbReference>
<name>A0A0G3GVC3_9CORY</name>
<reference evidence="6 7" key="1">
    <citation type="submission" date="2015-05" db="EMBL/GenBank/DDBJ databases">
        <title>Complete genome sequence of Corynebacterium epidermidicanis DSM 45586, isolated from the skin of a dog suffering from pruritus.</title>
        <authorList>
            <person name="Ruckert C."/>
            <person name="Albersmeier A."/>
            <person name="Winkler A."/>
            <person name="Tauch A."/>
        </authorList>
    </citation>
    <scope>NUCLEOTIDE SEQUENCE [LARGE SCALE GENOMIC DNA]</scope>
    <source>
        <strain evidence="6 7">DSM 45586</strain>
    </source>
</reference>
<dbReference type="Proteomes" id="UP000035368">
    <property type="component" value="Chromosome"/>
</dbReference>
<dbReference type="InterPro" id="IPR027417">
    <property type="entry name" value="P-loop_NTPase"/>
</dbReference>
<evidence type="ECO:0000256" key="3">
    <source>
        <dbReference type="ARBA" id="ARBA00022741"/>
    </source>
</evidence>